<dbReference type="VEuPathDB" id="FungiDB:H257_13723"/>
<name>A0A397DWB3_APHAT</name>
<reference evidence="1 2" key="1">
    <citation type="submission" date="2018-08" db="EMBL/GenBank/DDBJ databases">
        <title>Aphanomyces genome sequencing and annotation.</title>
        <authorList>
            <person name="Minardi D."/>
            <person name="Oidtmann B."/>
            <person name="Van Der Giezen M."/>
            <person name="Studholme D.J."/>
        </authorList>
    </citation>
    <scope>NUCLEOTIDE SEQUENCE [LARGE SCALE GENOMIC DNA]</scope>
    <source>
        <strain evidence="1 2">SA</strain>
    </source>
</reference>
<comment type="caution">
    <text evidence="1">The sequence shown here is derived from an EMBL/GenBank/DDBJ whole genome shotgun (WGS) entry which is preliminary data.</text>
</comment>
<proteinExistence type="predicted"/>
<dbReference type="AlphaFoldDB" id="A0A397DWB3"/>
<evidence type="ECO:0000313" key="2">
    <source>
        <dbReference type="Proteomes" id="UP000265716"/>
    </source>
</evidence>
<organism evidence="1 2">
    <name type="scientific">Aphanomyces astaci</name>
    <name type="common">Crayfish plague agent</name>
    <dbReference type="NCBI Taxonomy" id="112090"/>
    <lineage>
        <taxon>Eukaryota</taxon>
        <taxon>Sar</taxon>
        <taxon>Stramenopiles</taxon>
        <taxon>Oomycota</taxon>
        <taxon>Saprolegniomycetes</taxon>
        <taxon>Saprolegniales</taxon>
        <taxon>Verrucalvaceae</taxon>
        <taxon>Aphanomyces</taxon>
    </lineage>
</organism>
<evidence type="ECO:0000313" key="1">
    <source>
        <dbReference type="EMBL" id="RHY72313.1"/>
    </source>
</evidence>
<accession>A0A397DWB3</accession>
<gene>
    <name evidence="1" type="ORF">DYB38_012691</name>
</gene>
<sequence>MFIPSLFTTKSTQPCCRERTRKRGLLFFRKSPPSPCVSMTTEAIDKSVAKCATIVGGRCVPFESHDVVRLKRLRKLWQTLSPVDESWCSRSHQGRRGVPTTLELCEDCQGHQFTKSAPDVTVLVTDVALTYYKPPTAHYGCHMQVLRALSTMGVEAFFQDRLFGDAPPSPTPLITSTCLPSPSPLMTPRGGGGTREDKLFDLFTTYAMLITCEDPTSIRMGYVIKMLQDCQVVIDSVATSSASTIDPLHAPHCLNQVRGTYSIFKGYADATHRTTASHRNKLKAKTHAVHGGVNAPTTTAKKKACPLLHHMAMYLNYHDSVAFARQFGLVSHGGVTIAEFAAAYIDSVEKAKGSTRRQLTFLGFCHLLLRLALKLYSHAPVSVSVQLKYVLFSEIYIMSSI</sequence>
<dbReference type="EMBL" id="QUTC01002949">
    <property type="protein sequence ID" value="RHY72313.1"/>
    <property type="molecule type" value="Genomic_DNA"/>
</dbReference>
<dbReference type="Proteomes" id="UP000265716">
    <property type="component" value="Unassembled WGS sequence"/>
</dbReference>
<dbReference type="VEuPathDB" id="FungiDB:H257_13722"/>
<protein>
    <submittedName>
        <fullName evidence="1">Uncharacterized protein</fullName>
    </submittedName>
</protein>